<feature type="domain" description="HTH LytTR-type" evidence="1">
    <location>
        <begin position="51"/>
        <end position="113"/>
    </location>
</feature>
<organism evidence="2 3">
    <name type="scientific">Fibrella forsythiae</name>
    <dbReference type="NCBI Taxonomy" id="2817061"/>
    <lineage>
        <taxon>Bacteria</taxon>
        <taxon>Pseudomonadati</taxon>
        <taxon>Bacteroidota</taxon>
        <taxon>Cytophagia</taxon>
        <taxon>Cytophagales</taxon>
        <taxon>Spirosomataceae</taxon>
        <taxon>Fibrella</taxon>
    </lineage>
</organism>
<protein>
    <submittedName>
        <fullName evidence="2">LytTR family transcriptional regulator DNA-binding domain-containing protein</fullName>
    </submittedName>
</protein>
<evidence type="ECO:0000313" key="2">
    <source>
        <dbReference type="EMBL" id="MBO0953131.1"/>
    </source>
</evidence>
<dbReference type="Pfam" id="PF04397">
    <property type="entry name" value="LytTR"/>
    <property type="match status" value="1"/>
</dbReference>
<name>A0ABS3JUT0_9BACT</name>
<dbReference type="InterPro" id="IPR007492">
    <property type="entry name" value="LytTR_DNA-bd_dom"/>
</dbReference>
<evidence type="ECO:0000313" key="3">
    <source>
        <dbReference type="Proteomes" id="UP000664628"/>
    </source>
</evidence>
<comment type="caution">
    <text evidence="2">The sequence shown here is derived from an EMBL/GenBank/DDBJ whole genome shotgun (WGS) entry which is preliminary data.</text>
</comment>
<reference evidence="2 3" key="1">
    <citation type="submission" date="2021-03" db="EMBL/GenBank/DDBJ databases">
        <title>Fibrella sp. HMF5405 genome sequencing and assembly.</title>
        <authorList>
            <person name="Kang H."/>
            <person name="Kim H."/>
            <person name="Bae S."/>
            <person name="Joh K."/>
        </authorList>
    </citation>
    <scope>NUCLEOTIDE SEQUENCE [LARGE SCALE GENOMIC DNA]</scope>
    <source>
        <strain evidence="2 3">HMF5405</strain>
    </source>
</reference>
<keyword evidence="3" id="KW-1185">Reference proteome</keyword>
<accession>A0ABS3JUT0</accession>
<sequence>MTDPKGQAAALKIPGYPSIDTDAFISHFEGCNNYTLVFAEGVVQPLLTSRSLLYFEGQLPHFIRISKSHLINPAYVDSVSRTGRLAVTLTLRGGARLVISRRRTPASLLRIWTYQQERSS</sequence>
<dbReference type="Gene3D" id="2.40.50.1020">
    <property type="entry name" value="LytTr DNA-binding domain"/>
    <property type="match status" value="1"/>
</dbReference>
<dbReference type="PROSITE" id="PS50930">
    <property type="entry name" value="HTH_LYTTR"/>
    <property type="match status" value="1"/>
</dbReference>
<dbReference type="EMBL" id="JAFMYW010000021">
    <property type="protein sequence ID" value="MBO0953131.1"/>
    <property type="molecule type" value="Genomic_DNA"/>
</dbReference>
<dbReference type="Proteomes" id="UP000664628">
    <property type="component" value="Unassembled WGS sequence"/>
</dbReference>
<dbReference type="SMART" id="SM00850">
    <property type="entry name" value="LytTR"/>
    <property type="match status" value="1"/>
</dbReference>
<proteinExistence type="predicted"/>
<dbReference type="RefSeq" id="WP_207333083.1">
    <property type="nucleotide sequence ID" value="NZ_JAFMYW010000021.1"/>
</dbReference>
<dbReference type="GO" id="GO:0003677">
    <property type="term" value="F:DNA binding"/>
    <property type="evidence" value="ECO:0007669"/>
    <property type="project" value="UniProtKB-KW"/>
</dbReference>
<keyword evidence="2" id="KW-0238">DNA-binding</keyword>
<gene>
    <name evidence="2" type="ORF">J2I46_31450</name>
</gene>
<evidence type="ECO:0000259" key="1">
    <source>
        <dbReference type="PROSITE" id="PS50930"/>
    </source>
</evidence>